<dbReference type="EMBL" id="JAQQDW010000004">
    <property type="protein sequence ID" value="MFM0102510.1"/>
    <property type="molecule type" value="Genomic_DNA"/>
</dbReference>
<accession>A0ACC7N6V9</accession>
<protein>
    <submittedName>
        <fullName evidence="1">Uncharacterized protein</fullName>
    </submittedName>
</protein>
<evidence type="ECO:0000313" key="1">
    <source>
        <dbReference type="EMBL" id="MFM0102510.1"/>
    </source>
</evidence>
<name>A0ACC7N6V9_9BURK</name>
<evidence type="ECO:0000313" key="2">
    <source>
        <dbReference type="Proteomes" id="UP001629235"/>
    </source>
</evidence>
<proteinExistence type="predicted"/>
<dbReference type="Proteomes" id="UP001629235">
    <property type="component" value="Unassembled WGS sequence"/>
</dbReference>
<keyword evidence="2" id="KW-1185">Reference proteome</keyword>
<reference evidence="1 2" key="1">
    <citation type="journal article" date="2024" name="Chem. Sci.">
        <title>Discovery of megapolipeptins by genome mining of a Burkholderiales bacteria collection.</title>
        <authorList>
            <person name="Paulo B.S."/>
            <person name="Recchia M.J.J."/>
            <person name="Lee S."/>
            <person name="Fergusson C.H."/>
            <person name="Romanowski S.B."/>
            <person name="Hernandez A."/>
            <person name="Krull N."/>
            <person name="Liu D.Y."/>
            <person name="Cavanagh H."/>
            <person name="Bos A."/>
            <person name="Gray C.A."/>
            <person name="Murphy B.T."/>
            <person name="Linington R.G."/>
            <person name="Eustaquio A.S."/>
        </authorList>
    </citation>
    <scope>NUCLEOTIDE SEQUENCE [LARGE SCALE GENOMIC DNA]</scope>
    <source>
        <strain evidence="1 2">RL18-126-BIB-B</strain>
    </source>
</reference>
<sequence>MAGNANHNALTMRLTAKIRSCRKPGAVAPKYVARPRLSLVCLLLWGCHSGGVKIHVKI</sequence>
<comment type="caution">
    <text evidence="1">The sequence shown here is derived from an EMBL/GenBank/DDBJ whole genome shotgun (WGS) entry which is preliminary data.</text>
</comment>
<gene>
    <name evidence="1" type="ORF">PQR01_03125</name>
</gene>
<organism evidence="1 2">
    <name type="scientific">Paraburkholderia rhynchosiae</name>
    <dbReference type="NCBI Taxonomy" id="487049"/>
    <lineage>
        <taxon>Bacteria</taxon>
        <taxon>Pseudomonadati</taxon>
        <taxon>Pseudomonadota</taxon>
        <taxon>Betaproteobacteria</taxon>
        <taxon>Burkholderiales</taxon>
        <taxon>Burkholderiaceae</taxon>
        <taxon>Paraburkholderia</taxon>
    </lineage>
</organism>